<feature type="compositionally biased region" description="Low complexity" evidence="1">
    <location>
        <begin position="896"/>
        <end position="912"/>
    </location>
</feature>
<evidence type="ECO:0000313" key="3">
    <source>
        <dbReference type="EMBL" id="GMH59324.1"/>
    </source>
</evidence>
<dbReference type="GO" id="GO:0016020">
    <property type="term" value="C:membrane"/>
    <property type="evidence" value="ECO:0007669"/>
    <property type="project" value="TreeGrafter"/>
</dbReference>
<dbReference type="InterPro" id="IPR050895">
    <property type="entry name" value="XK-related_scramblase"/>
</dbReference>
<feature type="transmembrane region" description="Helical" evidence="2">
    <location>
        <begin position="1538"/>
        <end position="1560"/>
    </location>
</feature>
<evidence type="ECO:0000256" key="2">
    <source>
        <dbReference type="SAM" id="Phobius"/>
    </source>
</evidence>
<proteinExistence type="predicted"/>
<protein>
    <submittedName>
        <fullName evidence="3">Uncharacterized protein</fullName>
    </submittedName>
</protein>
<keyword evidence="2" id="KW-0812">Transmembrane</keyword>
<reference evidence="4" key="1">
    <citation type="journal article" date="2023" name="Commun. Biol.">
        <title>Genome analysis of Parmales, the sister group of diatoms, reveals the evolutionary specialization of diatoms from phago-mixotrophs to photoautotrophs.</title>
        <authorList>
            <person name="Ban H."/>
            <person name="Sato S."/>
            <person name="Yoshikawa S."/>
            <person name="Yamada K."/>
            <person name="Nakamura Y."/>
            <person name="Ichinomiya M."/>
            <person name="Sato N."/>
            <person name="Blanc-Mathieu R."/>
            <person name="Endo H."/>
            <person name="Kuwata A."/>
            <person name="Ogata H."/>
        </authorList>
    </citation>
    <scope>NUCLEOTIDE SEQUENCE [LARGE SCALE GENOMIC DNA]</scope>
    <source>
        <strain evidence="4">NIES 3701</strain>
    </source>
</reference>
<keyword evidence="2" id="KW-1133">Transmembrane helix</keyword>
<dbReference type="PANTHER" id="PTHR16024">
    <property type="entry name" value="XK-RELATED PROTEIN"/>
    <property type="match status" value="1"/>
</dbReference>
<comment type="caution">
    <text evidence="3">The sequence shown here is derived from an EMBL/GenBank/DDBJ whole genome shotgun (WGS) entry which is preliminary data.</text>
</comment>
<gene>
    <name evidence="3" type="ORF">TrST_g14311</name>
</gene>
<dbReference type="EMBL" id="BRXY01000058">
    <property type="protein sequence ID" value="GMH59324.1"/>
    <property type="molecule type" value="Genomic_DNA"/>
</dbReference>
<accession>A0A9W6ZRB6</accession>
<name>A0A9W6ZRB6_9STRA</name>
<sequence>MTLVYQAMPIDWNTVRSGKHVQNDDGQGSTRRTSAKPIVAEYVQKEPVRAPRHTQGGRYESPLSKGEKFVAQTAVSDYVGFTSLLEATMKSPFRNVCFEPKSNSIGTECTVDANVDGVLCQLLNDPTRNTFLVPSTRTSVSKLKKKFSGVNKVQGQSLISVWMKLIALDIDNCGESLLIAYVPLTMTKVKTLGLEEAGLPEAFVVEKSEARQADHTVPGTAEPPLSHTLSVVVSNTALSATKRLLNRSKSIEAAADLSLRARGGLYVITPIAPNVSRLIWVGEGGGGLAEVADKCRRDRRTVEQEIRAAFARTVIKVMPTTLTPSQKELMESCKNSHLISMAGSSVTDRWNARLDRSPNFFERLPPRSTSENSKVAPEKPKTKTKKTVVKKGLEEGGEFIDVKTCNDTAKTSVEGKTVVDCQPSHFAAYIWLLHDSKDYLKPIIQRSRLLIECDESRPNEQVVIETSLSGFAWRSKAKRQCARMVLSKNRHGGFHIACENVSFSPPKSQGQFQATVGDEFVNEGGRALFIVDPNPDFPETSSVVTVFSEVNSFVSRFAFPSTVERLLSPLVRGRNVFDRSDYLDEFMITQTTQRMNASCLMSASIESPADPLVEGLKARFSKLEFSAVDDTERLLSDPRLAEEICVSSPFPPPYSSNVYRFTFDVDATPVECAAYIHLVDLRTRSAGFFQSGGIEQSVQLLENNWIKNRKEFLVKTAIGGERRYAFETKMGWKAFSKGKVNSYCDFAPQDEDPSKRGSRKWSFAGRTNSSTSGIRMFSTFTKTWCPDGLNKTNCVCIVDVGAARNLGEATMSNILLSFMPASSMIDYFSNDREREKVIAKDFATSVGLTLQSAEAAPTEIESWCKRLDDFVVKIGGKNDVNRRRSLTLVRTYSNSKTLGSKSSASSRRSSTKQVGKMKSSATMSATMRRSIKTHKDDILSPLTQFVLSSSEVGAPLIEVMSYVWSRGKREAGLQDISATETESGHRKLTTNHQMTWAKRGEGVFALLYVPREGKPEDGDAWLVRLTEVTGSGSGSGSGSTGRTKLERFIINRTEKSGQENGVVVHNFRDHFTKMKKLDEMDERDGVVVGERLGSGKEELVSVLKEYDGFGTLMRSQPWFVEMMDAILLNSLKTGKDVACGVHELTAFDGQTIGRSFSSSLATTLTGEAAVDEWACCFRAVKEFEEKQKWFRPMMNVIAKKLLERVAWGLKLRVFVGTVLSVSDVASDVFMIWKYLGAEDYVQESGAEGEVEEQDMVFFANCTLILISVSIFLQLLVVIANNIKRPKGLFKESLWVVLGAKPIVDAYRVASGAEKQDHQVFDSMQECVLIRGIEANVESIPSAVLQAYVFLKSGGTLTAPLVTCLISIFTTAFTMTSISYDFDTAPDKRRSNPEFYGYIPDNTRDRTVTFLALFLGKAMHCSSRVLSCALLLLVDWRYLALYLAWDTALYLMYRLIRGDFTYWVPINGVFSMLFSLAKRVADKLVTDFTLFVHLRHPYELGGFYWAFCAVTSPVACYVSTYLYFQSDVGAAGNFHQETAWSLLATFTLIWLASFTTFFRFIKPKYLKTFYNMQTAKGCLCQLFLKAKDDEHRWIVFKKHSSYRAGIEKEVAAWVEQNFHRWVSESPPWFNHRMVPDGMRPQNSLRMFIK</sequence>
<feature type="transmembrane region" description="Helical" evidence="2">
    <location>
        <begin position="1459"/>
        <end position="1480"/>
    </location>
</feature>
<dbReference type="OrthoDB" id="206606at2759"/>
<evidence type="ECO:0000313" key="4">
    <source>
        <dbReference type="Proteomes" id="UP001165085"/>
    </source>
</evidence>
<evidence type="ECO:0000256" key="1">
    <source>
        <dbReference type="SAM" id="MobiDB-lite"/>
    </source>
</evidence>
<feature type="transmembrane region" description="Helical" evidence="2">
    <location>
        <begin position="1501"/>
        <end position="1523"/>
    </location>
</feature>
<dbReference type="Proteomes" id="UP001165085">
    <property type="component" value="Unassembled WGS sequence"/>
</dbReference>
<keyword evidence="2" id="KW-0472">Membrane</keyword>
<feature type="transmembrane region" description="Helical" evidence="2">
    <location>
        <begin position="1424"/>
        <end position="1444"/>
    </location>
</feature>
<organism evidence="3 4">
    <name type="scientific">Triparma strigata</name>
    <dbReference type="NCBI Taxonomy" id="1606541"/>
    <lineage>
        <taxon>Eukaryota</taxon>
        <taxon>Sar</taxon>
        <taxon>Stramenopiles</taxon>
        <taxon>Ochrophyta</taxon>
        <taxon>Bolidophyceae</taxon>
        <taxon>Parmales</taxon>
        <taxon>Triparmaceae</taxon>
        <taxon>Triparma</taxon>
    </lineage>
</organism>
<feature type="region of interest" description="Disordered" evidence="1">
    <location>
        <begin position="361"/>
        <end position="385"/>
    </location>
</feature>
<dbReference type="PANTHER" id="PTHR16024:SF6">
    <property type="entry name" value="XK-RELATED PROTEIN"/>
    <property type="match status" value="1"/>
</dbReference>
<feature type="region of interest" description="Disordered" evidence="1">
    <location>
        <begin position="896"/>
        <end position="924"/>
    </location>
</feature>
<keyword evidence="4" id="KW-1185">Reference proteome</keyword>
<feature type="transmembrane region" description="Helical" evidence="2">
    <location>
        <begin position="1257"/>
        <end position="1279"/>
    </location>
</feature>